<dbReference type="InterPro" id="IPR010917">
    <property type="entry name" value="TonB_rcpt_CS"/>
</dbReference>
<keyword evidence="12 19" id="KW-0675">Receptor</keyword>
<evidence type="ECO:0000256" key="5">
    <source>
        <dbReference type="ARBA" id="ARBA00022496"/>
    </source>
</evidence>
<name>A0A4Q1SH72_9BACT</name>
<dbReference type="EMBL" id="SDMK01000001">
    <property type="protein sequence ID" value="RXS96908.1"/>
    <property type="molecule type" value="Genomic_DNA"/>
</dbReference>
<evidence type="ECO:0000313" key="20">
    <source>
        <dbReference type="Proteomes" id="UP000290253"/>
    </source>
</evidence>
<dbReference type="Gene3D" id="2.40.170.20">
    <property type="entry name" value="TonB-dependent receptor, beta-barrel domain"/>
    <property type="match status" value="1"/>
</dbReference>
<comment type="caution">
    <text evidence="19">The sequence shown here is derived from an EMBL/GenBank/DDBJ whole genome shotgun (WGS) entry which is preliminary data.</text>
</comment>
<proteinExistence type="inferred from homology"/>
<keyword evidence="5" id="KW-0410">Iron transport</keyword>
<dbReference type="SUPFAM" id="SSF56935">
    <property type="entry name" value="Porins"/>
    <property type="match status" value="1"/>
</dbReference>
<keyword evidence="3 14" id="KW-0813">Transport</keyword>
<evidence type="ECO:0000259" key="18">
    <source>
        <dbReference type="Pfam" id="PF07715"/>
    </source>
</evidence>
<dbReference type="GO" id="GO:0009279">
    <property type="term" value="C:cell outer membrane"/>
    <property type="evidence" value="ECO:0007669"/>
    <property type="project" value="UniProtKB-SubCell"/>
</dbReference>
<keyword evidence="13 14" id="KW-0998">Cell outer membrane</keyword>
<evidence type="ECO:0000256" key="13">
    <source>
        <dbReference type="ARBA" id="ARBA00023237"/>
    </source>
</evidence>
<keyword evidence="8" id="KW-0408">Iron</keyword>
<comment type="subcellular location">
    <subcellularLocation>
        <location evidence="1 14">Cell outer membrane</location>
        <topology evidence="1 14">Multi-pass membrane protein</topology>
    </subcellularLocation>
</comment>
<dbReference type="FunFam" id="2.170.130.10:FF:000001">
    <property type="entry name" value="Catecholate siderophore TonB-dependent receptor"/>
    <property type="match status" value="1"/>
</dbReference>
<evidence type="ECO:0000256" key="16">
    <source>
        <dbReference type="SAM" id="Phobius"/>
    </source>
</evidence>
<dbReference type="Pfam" id="PF13620">
    <property type="entry name" value="CarboxypepD_reg"/>
    <property type="match status" value="1"/>
</dbReference>
<dbReference type="OrthoDB" id="127311at2"/>
<keyword evidence="6 14" id="KW-0812">Transmembrane</keyword>
<evidence type="ECO:0000256" key="6">
    <source>
        <dbReference type="ARBA" id="ARBA00022692"/>
    </source>
</evidence>
<reference evidence="19 20" key="1">
    <citation type="journal article" date="2016" name="Int. J. Syst. Evol. Microbiol.">
        <title>Acidipila dinghuensis sp. nov., an acidobacterium isolated from forest soil.</title>
        <authorList>
            <person name="Jiang Y.W."/>
            <person name="Wang J."/>
            <person name="Chen M.H."/>
            <person name="Lv Y.Y."/>
            <person name="Qiu L.H."/>
        </authorList>
    </citation>
    <scope>NUCLEOTIDE SEQUENCE [LARGE SCALE GENOMIC DNA]</scope>
    <source>
        <strain evidence="19 20">DHOF10</strain>
    </source>
</reference>
<evidence type="ECO:0000256" key="8">
    <source>
        <dbReference type="ARBA" id="ARBA00023004"/>
    </source>
</evidence>
<evidence type="ECO:0000256" key="9">
    <source>
        <dbReference type="ARBA" id="ARBA00023065"/>
    </source>
</evidence>
<dbReference type="InterPro" id="IPR037066">
    <property type="entry name" value="Plug_dom_sf"/>
</dbReference>
<dbReference type="InterPro" id="IPR000531">
    <property type="entry name" value="Beta-barrel_TonB"/>
</dbReference>
<dbReference type="Gene3D" id="2.60.40.1120">
    <property type="entry name" value="Carboxypeptidase-like, regulatory domain"/>
    <property type="match status" value="1"/>
</dbReference>
<dbReference type="AlphaFoldDB" id="A0A4Q1SH72"/>
<keyword evidence="10 15" id="KW-0798">TonB box</keyword>
<evidence type="ECO:0000256" key="12">
    <source>
        <dbReference type="ARBA" id="ARBA00023170"/>
    </source>
</evidence>
<keyword evidence="11 14" id="KW-0472">Membrane</keyword>
<feature type="transmembrane region" description="Helical" evidence="16">
    <location>
        <begin position="44"/>
        <end position="67"/>
    </location>
</feature>
<dbReference type="Proteomes" id="UP000290253">
    <property type="component" value="Unassembled WGS sequence"/>
</dbReference>
<dbReference type="PANTHER" id="PTHR32552">
    <property type="entry name" value="FERRICHROME IRON RECEPTOR-RELATED"/>
    <property type="match status" value="1"/>
</dbReference>
<evidence type="ECO:0000256" key="4">
    <source>
        <dbReference type="ARBA" id="ARBA00022452"/>
    </source>
</evidence>
<dbReference type="GO" id="GO:0038023">
    <property type="term" value="F:signaling receptor activity"/>
    <property type="evidence" value="ECO:0007669"/>
    <property type="project" value="InterPro"/>
</dbReference>
<evidence type="ECO:0000256" key="1">
    <source>
        <dbReference type="ARBA" id="ARBA00004571"/>
    </source>
</evidence>
<sequence>MDCSSLLVCCAVSGRRGWKQIRKTPEIHDKLKGFSRMTLKLGKAGLLACAPWMALMGLVAGAGLLWAEDGKNTAEMPAVVAENVPAGCPAPGAATAPLRRLSGVVTDPSGAGVAHAELTLTCDAFQATATSDAAGSFSLAVPAGRYQMVVESKGFGSTTQSVAVEDTATGTIVNPKLQMGHVTSSVTVTAGNEYATSVSNGGTKTELPLNEVPQSISEVNRQQMDAEGVVTLEQALRNVSGVMAGGYYDNYDYYRIRGFDASFNTYIDGLRSGNGVSEEMWGLESVEVLKGPSSALYGQSPLGGLVNLVTRKPVPANFAHVQLTGGSFNFIDPAVDAGRELNSSGTLYGRFAGLFHSADTFVDYTHRNRYYLEPSLTWRPSPSTQLTLLGRAERDNGRMAMPLPAVGLILPNPNGQIPISRYIGELEDHANGLAQATQQIGYQLTQKLTDSISLHQNARFAWYQEDWNRLYYPAYLSSDDRTLYRYPLSWHGPWQAHEVDTNFELRHSFFGMEHDVLAGLDVYRSPSTGIGYSINFADPVYEPLDLFHPVYGANPIQQLVLYSDTFTVTQYMGVYLQDHVRLPHHITVTAGGRIDFAKNESRGEANQNGTGETPRVGVTWEAIPSTTFYASFSKSYLPQSGSVYNGTTSGSYLPPERGQQWEGGTKSSFWGGRVTATTAIFQLNRNNVATTDETHPNYYVVTGAQRSRGVEFETALHPMTGWNVTAAYSYVNAEVTKDTTIASGTPTLNAPRNILNLWTTYEIPRGVVRGLAFGVGGHHYTDQAGDLENSFQLPGYGLMETSVSYHRGHALWQFNAENLLNERYASGSYNDIYVKPGDPRTLHATMSWNF</sequence>
<dbReference type="PANTHER" id="PTHR32552:SF68">
    <property type="entry name" value="FERRICHROME OUTER MEMBRANE TRANSPORTER_PHAGE RECEPTOR"/>
    <property type="match status" value="1"/>
</dbReference>
<dbReference type="Pfam" id="PF07715">
    <property type="entry name" value="Plug"/>
    <property type="match status" value="1"/>
</dbReference>
<feature type="domain" description="TonB-dependent receptor-like beta-barrel" evidence="17">
    <location>
        <begin position="378"/>
        <end position="819"/>
    </location>
</feature>
<dbReference type="GO" id="GO:0015891">
    <property type="term" value="P:siderophore transport"/>
    <property type="evidence" value="ECO:0007669"/>
    <property type="project" value="InterPro"/>
</dbReference>
<evidence type="ECO:0000256" key="2">
    <source>
        <dbReference type="ARBA" id="ARBA00009810"/>
    </source>
</evidence>
<evidence type="ECO:0000256" key="14">
    <source>
        <dbReference type="PROSITE-ProRule" id="PRU01360"/>
    </source>
</evidence>
<dbReference type="PROSITE" id="PS01156">
    <property type="entry name" value="TONB_DEPENDENT_REC_2"/>
    <property type="match status" value="1"/>
</dbReference>
<evidence type="ECO:0000259" key="17">
    <source>
        <dbReference type="Pfam" id="PF00593"/>
    </source>
</evidence>
<accession>A0A4Q1SH72</accession>
<feature type="domain" description="TonB-dependent receptor plug" evidence="18">
    <location>
        <begin position="209"/>
        <end position="304"/>
    </location>
</feature>
<dbReference type="Pfam" id="PF00593">
    <property type="entry name" value="TonB_dep_Rec_b-barrel"/>
    <property type="match status" value="1"/>
</dbReference>
<dbReference type="CDD" id="cd01347">
    <property type="entry name" value="ligand_gated_channel"/>
    <property type="match status" value="1"/>
</dbReference>
<organism evidence="19 20">
    <name type="scientific">Silvibacterium dinghuense</name>
    <dbReference type="NCBI Taxonomy" id="1560006"/>
    <lineage>
        <taxon>Bacteria</taxon>
        <taxon>Pseudomonadati</taxon>
        <taxon>Acidobacteriota</taxon>
        <taxon>Terriglobia</taxon>
        <taxon>Terriglobales</taxon>
        <taxon>Acidobacteriaceae</taxon>
        <taxon>Silvibacterium</taxon>
    </lineage>
</organism>
<dbReference type="Gene3D" id="2.170.130.10">
    <property type="entry name" value="TonB-dependent receptor, plug domain"/>
    <property type="match status" value="1"/>
</dbReference>
<dbReference type="GO" id="GO:0015344">
    <property type="term" value="F:siderophore uptake transmembrane transporter activity"/>
    <property type="evidence" value="ECO:0007669"/>
    <property type="project" value="TreeGrafter"/>
</dbReference>
<evidence type="ECO:0000256" key="11">
    <source>
        <dbReference type="ARBA" id="ARBA00023136"/>
    </source>
</evidence>
<evidence type="ECO:0000313" key="19">
    <source>
        <dbReference type="EMBL" id="RXS96908.1"/>
    </source>
</evidence>
<keyword evidence="9" id="KW-0406">Ion transport</keyword>
<keyword evidence="4 14" id="KW-1134">Transmembrane beta strand</keyword>
<keyword evidence="16" id="KW-1133">Transmembrane helix</keyword>
<dbReference type="InterPro" id="IPR008969">
    <property type="entry name" value="CarboxyPept-like_regulatory"/>
</dbReference>
<dbReference type="InterPro" id="IPR036942">
    <property type="entry name" value="Beta-barrel_TonB_sf"/>
</dbReference>
<evidence type="ECO:0000256" key="7">
    <source>
        <dbReference type="ARBA" id="ARBA00022729"/>
    </source>
</evidence>
<comment type="similarity">
    <text evidence="2 14 15">Belongs to the TonB-dependent receptor family.</text>
</comment>
<protein>
    <submittedName>
        <fullName evidence="19">TonB-dependent siderophore receptor</fullName>
    </submittedName>
</protein>
<dbReference type="SUPFAM" id="SSF49464">
    <property type="entry name" value="Carboxypeptidase regulatory domain-like"/>
    <property type="match status" value="1"/>
</dbReference>
<dbReference type="InterPro" id="IPR012910">
    <property type="entry name" value="Plug_dom"/>
</dbReference>
<dbReference type="InterPro" id="IPR010105">
    <property type="entry name" value="TonB_sidphr_rcpt"/>
</dbReference>
<dbReference type="PROSITE" id="PS52016">
    <property type="entry name" value="TONB_DEPENDENT_REC_3"/>
    <property type="match status" value="1"/>
</dbReference>
<dbReference type="InterPro" id="IPR039426">
    <property type="entry name" value="TonB-dep_rcpt-like"/>
</dbReference>
<evidence type="ECO:0000256" key="15">
    <source>
        <dbReference type="RuleBase" id="RU003357"/>
    </source>
</evidence>
<keyword evidence="20" id="KW-1185">Reference proteome</keyword>
<keyword evidence="7" id="KW-0732">Signal</keyword>
<evidence type="ECO:0000256" key="3">
    <source>
        <dbReference type="ARBA" id="ARBA00022448"/>
    </source>
</evidence>
<dbReference type="NCBIfam" id="TIGR01783">
    <property type="entry name" value="TonB-siderophor"/>
    <property type="match status" value="1"/>
</dbReference>
<gene>
    <name evidence="19" type="ORF">ESZ00_02915</name>
</gene>
<evidence type="ECO:0000256" key="10">
    <source>
        <dbReference type="ARBA" id="ARBA00023077"/>
    </source>
</evidence>